<evidence type="ECO:0000256" key="2">
    <source>
        <dbReference type="ARBA" id="ARBA00022692"/>
    </source>
</evidence>
<comment type="subcellular location">
    <subcellularLocation>
        <location evidence="1">Membrane</location>
        <topology evidence="1">Multi-pass membrane protein</topology>
    </subcellularLocation>
</comment>
<evidence type="ECO:0000313" key="8">
    <source>
        <dbReference type="EMBL" id="TXC80747.1"/>
    </source>
</evidence>
<evidence type="ECO:0000313" key="9">
    <source>
        <dbReference type="Proteomes" id="UP000321776"/>
    </source>
</evidence>
<dbReference type="PANTHER" id="PTHR23508">
    <property type="entry name" value="CARBOXYLIC ACID TRANSPORTER PROTEIN HOMOLOG"/>
    <property type="match status" value="1"/>
</dbReference>
<evidence type="ECO:0000313" key="10">
    <source>
        <dbReference type="Proteomes" id="UP001481677"/>
    </source>
</evidence>
<dbReference type="RefSeq" id="WP_147238182.1">
    <property type="nucleotide sequence ID" value="NZ_JAZHFZ010000008.1"/>
</dbReference>
<evidence type="ECO:0000256" key="1">
    <source>
        <dbReference type="ARBA" id="ARBA00004141"/>
    </source>
</evidence>
<keyword evidence="3 5" id="KW-1133">Transmembrane helix</keyword>
<dbReference type="CDD" id="cd17316">
    <property type="entry name" value="MFS_SV2_like"/>
    <property type="match status" value="1"/>
</dbReference>
<dbReference type="SUPFAM" id="SSF103473">
    <property type="entry name" value="MFS general substrate transporter"/>
    <property type="match status" value="1"/>
</dbReference>
<name>A0A5C6V6S2_9BURK</name>
<keyword evidence="2 5" id="KW-0812">Transmembrane</keyword>
<proteinExistence type="predicted"/>
<comment type="caution">
    <text evidence="8">The sequence shown here is derived from an EMBL/GenBank/DDBJ whole genome shotgun (WGS) entry which is preliminary data.</text>
</comment>
<feature type="transmembrane region" description="Helical" evidence="5">
    <location>
        <begin position="348"/>
        <end position="372"/>
    </location>
</feature>
<accession>A0A5C6V6S2</accession>
<dbReference type="EMBL" id="JAZHGA010000010">
    <property type="protein sequence ID" value="MEM5341353.1"/>
    <property type="molecule type" value="Genomic_DNA"/>
</dbReference>
<feature type="transmembrane region" description="Helical" evidence="5">
    <location>
        <begin position="59"/>
        <end position="79"/>
    </location>
</feature>
<reference evidence="8" key="2">
    <citation type="submission" date="2019-08" db="EMBL/GenBank/DDBJ databases">
        <authorList>
            <person name="Im W.-T."/>
        </authorList>
    </citation>
    <scope>NUCLEOTIDE SEQUENCE</scope>
    <source>
        <strain evidence="8">NF 2-5-3</strain>
    </source>
</reference>
<gene>
    <name evidence="8" type="ORF">FRZ40_41675</name>
    <name evidence="7" type="ORF">V4C56_17205</name>
</gene>
<keyword evidence="4 5" id="KW-0472">Membrane</keyword>
<dbReference type="InterPro" id="IPR036259">
    <property type="entry name" value="MFS_trans_sf"/>
</dbReference>
<dbReference type="GO" id="GO:0046943">
    <property type="term" value="F:carboxylic acid transmembrane transporter activity"/>
    <property type="evidence" value="ECO:0007669"/>
    <property type="project" value="TreeGrafter"/>
</dbReference>
<dbReference type="InterPro" id="IPR020846">
    <property type="entry name" value="MFS_dom"/>
</dbReference>
<feature type="transmembrane region" description="Helical" evidence="5">
    <location>
        <begin position="384"/>
        <end position="404"/>
    </location>
</feature>
<feature type="transmembrane region" description="Helical" evidence="5">
    <location>
        <begin position="145"/>
        <end position="167"/>
    </location>
</feature>
<keyword evidence="10" id="KW-1185">Reference proteome</keyword>
<dbReference type="PROSITE" id="PS50850">
    <property type="entry name" value="MFS"/>
    <property type="match status" value="1"/>
</dbReference>
<dbReference type="PANTHER" id="PTHR23508:SF10">
    <property type="entry name" value="CARBOXYLIC ACID TRANSPORTER PROTEIN HOMOLOG"/>
    <property type="match status" value="1"/>
</dbReference>
<feature type="transmembrane region" description="Helical" evidence="5">
    <location>
        <begin position="324"/>
        <end position="342"/>
    </location>
</feature>
<feature type="domain" description="Major facilitator superfamily (MFS) profile" evidence="6">
    <location>
        <begin position="21"/>
        <end position="439"/>
    </location>
</feature>
<dbReference type="Gene3D" id="1.20.1250.20">
    <property type="entry name" value="MFS general substrate transporter like domains"/>
    <property type="match status" value="1"/>
</dbReference>
<organism evidence="8 9">
    <name type="scientific">Paraburkholderia azotifigens</name>
    <dbReference type="NCBI Taxonomy" id="2057004"/>
    <lineage>
        <taxon>Bacteria</taxon>
        <taxon>Pseudomonadati</taxon>
        <taxon>Pseudomonadota</taxon>
        <taxon>Betaproteobacteria</taxon>
        <taxon>Burkholderiales</taxon>
        <taxon>Burkholderiaceae</taxon>
        <taxon>Paraburkholderia</taxon>
    </lineage>
</organism>
<evidence type="ECO:0000256" key="3">
    <source>
        <dbReference type="ARBA" id="ARBA00022989"/>
    </source>
</evidence>
<reference evidence="7 10" key="3">
    <citation type="submission" date="2024-01" db="EMBL/GenBank/DDBJ databases">
        <title>The diversity of rhizobia nodulating Mimosa spp. in eleven states of Brazil covering several biomes is determined by host plant, location, and edaphic factors.</title>
        <authorList>
            <person name="Rouws L."/>
            <person name="Barauna A."/>
            <person name="Beukes C."/>
            <person name="De Faria S.M."/>
            <person name="Gross E."/>
            <person name="Dos Reis Junior F.B."/>
            <person name="Simon M."/>
            <person name="Maluk M."/>
            <person name="Odee D.W."/>
            <person name="Kenicer G."/>
            <person name="Young J.P.W."/>
            <person name="Reis V.M."/>
            <person name="Zilli J."/>
            <person name="James E.K."/>
        </authorList>
    </citation>
    <scope>NUCLEOTIDE SEQUENCE [LARGE SCALE GENOMIC DNA]</scope>
    <source>
        <strain evidence="7 10">JPY530</strain>
    </source>
</reference>
<dbReference type="Pfam" id="PF00083">
    <property type="entry name" value="Sugar_tr"/>
    <property type="match status" value="1"/>
</dbReference>
<feature type="transmembrane region" description="Helical" evidence="5">
    <location>
        <begin position="21"/>
        <end position="39"/>
    </location>
</feature>
<feature type="transmembrane region" description="Helical" evidence="5">
    <location>
        <begin position="298"/>
        <end position="317"/>
    </location>
</feature>
<evidence type="ECO:0000256" key="4">
    <source>
        <dbReference type="ARBA" id="ARBA00023136"/>
    </source>
</evidence>
<feature type="transmembrane region" description="Helical" evidence="5">
    <location>
        <begin position="86"/>
        <end position="104"/>
    </location>
</feature>
<dbReference type="InterPro" id="IPR005828">
    <property type="entry name" value="MFS_sugar_transport-like"/>
</dbReference>
<dbReference type="AlphaFoldDB" id="A0A5C6V6S2"/>
<evidence type="ECO:0000256" key="5">
    <source>
        <dbReference type="SAM" id="Phobius"/>
    </source>
</evidence>
<protein>
    <submittedName>
        <fullName evidence="8">MFS transporter</fullName>
    </submittedName>
</protein>
<dbReference type="Proteomes" id="UP000321776">
    <property type="component" value="Unassembled WGS sequence"/>
</dbReference>
<dbReference type="PROSITE" id="PS00216">
    <property type="entry name" value="SUGAR_TRANSPORT_1"/>
    <property type="match status" value="1"/>
</dbReference>
<feature type="transmembrane region" description="Helical" evidence="5">
    <location>
        <begin position="260"/>
        <end position="278"/>
    </location>
</feature>
<dbReference type="InterPro" id="IPR005829">
    <property type="entry name" value="Sugar_transporter_CS"/>
</dbReference>
<sequence>MNVNAGPRLDRLPMSGFHRRIMWLIGIGMFFDGFDIYVASTVLGATLKSGFSTLGQNALFVSLTFLGMMLGSLGTGFLGDRFGRRFTYQANLAVFGLASLGAALAPNMSVLIACRFVMGLGLGAENVVGYSTLTEFVPPQKRGKLQGLMAVFVVSGLPVAGLIGLLLIPSFGWRAMFVLGGIGALGVWYARKSLPESPRWLDSVGRHDEADAILRRIETEVTAARGGEPLPAFVPVKTGVGAPQALSFGSLFSGTMLQRMIVGCVTLVVINTLLYGFVTWLPTFFVHQGFSIAKSFGFALVMSLGAPIGSAIGALTADAWGRKPTIIGSSLAAILFGAMYPFVTSPVILPIIGLLLTIPIYVLVALLFAVYVPELFPTEVRLRASGLCNTLGRGATIVTPFIVVSLFAQYGIVGVLAMMIGLLAVQIAVVAWLGVEPTGQRLEDLQPEDTLTRDTLHADAHASPLK</sequence>
<evidence type="ECO:0000259" key="6">
    <source>
        <dbReference type="PROSITE" id="PS50850"/>
    </source>
</evidence>
<evidence type="ECO:0000313" key="7">
    <source>
        <dbReference type="EMBL" id="MEM5341353.1"/>
    </source>
</evidence>
<dbReference type="Proteomes" id="UP001481677">
    <property type="component" value="Unassembled WGS sequence"/>
</dbReference>
<reference evidence="8 9" key="1">
    <citation type="journal article" date="2018" name="Int. J. Syst. Evol. Microbiol.">
        <title>Paraburkholderia azotifigens sp. nov., a nitrogen-fixing bacterium isolated from paddy soil.</title>
        <authorList>
            <person name="Choi G.M."/>
            <person name="Im W.T."/>
        </authorList>
    </citation>
    <scope>NUCLEOTIDE SEQUENCE [LARGE SCALE GENOMIC DNA]</scope>
    <source>
        <strain evidence="8 9">NF 2-5-3</strain>
    </source>
</reference>
<dbReference type="GO" id="GO:0005886">
    <property type="term" value="C:plasma membrane"/>
    <property type="evidence" value="ECO:0007669"/>
    <property type="project" value="TreeGrafter"/>
</dbReference>
<feature type="transmembrane region" description="Helical" evidence="5">
    <location>
        <begin position="410"/>
        <end position="435"/>
    </location>
</feature>
<dbReference type="EMBL" id="VOQS01000005">
    <property type="protein sequence ID" value="TXC80747.1"/>
    <property type="molecule type" value="Genomic_DNA"/>
</dbReference>